<dbReference type="HAMAP" id="MF_00270">
    <property type="entry name" value="Ribosomal_bS18"/>
    <property type="match status" value="1"/>
</dbReference>
<dbReference type="Gene3D" id="4.10.640.10">
    <property type="entry name" value="Ribosomal protein S18"/>
    <property type="match status" value="1"/>
</dbReference>
<dbReference type="EMBL" id="FUXC01000001">
    <property type="protein sequence ID" value="SJZ46427.1"/>
    <property type="molecule type" value="Genomic_DNA"/>
</dbReference>
<reference evidence="7 8" key="1">
    <citation type="submission" date="2017-02" db="EMBL/GenBank/DDBJ databases">
        <authorList>
            <person name="Peterson S.W."/>
        </authorList>
    </citation>
    <scope>NUCLEOTIDE SEQUENCE [LARGE SCALE GENOMIC DNA]</scope>
    <source>
        <strain evidence="7 8">ATCC BAA-909</strain>
    </source>
</reference>
<dbReference type="NCBIfam" id="TIGR00165">
    <property type="entry name" value="S18"/>
    <property type="match status" value="1"/>
</dbReference>
<dbReference type="GO" id="GO:0006412">
    <property type="term" value="P:translation"/>
    <property type="evidence" value="ECO:0007669"/>
    <property type="project" value="UniProtKB-UniRule"/>
</dbReference>
<comment type="similarity">
    <text evidence="1 4 5">Belongs to the bacterial ribosomal protein bS18 family.</text>
</comment>
<evidence type="ECO:0000313" key="8">
    <source>
        <dbReference type="Proteomes" id="UP000190395"/>
    </source>
</evidence>
<dbReference type="GeneID" id="303366611"/>
<keyword evidence="4" id="KW-0699">rRNA-binding</keyword>
<feature type="region of interest" description="Disordered" evidence="6">
    <location>
        <begin position="1"/>
        <end position="35"/>
    </location>
</feature>
<name>A0A1T4KVT5_9SPIR</name>
<comment type="function">
    <text evidence="4">Binds as a heterodimer with protein bS6 to the central domain of the 16S rRNA, where it helps stabilize the platform of the 30S subunit.</text>
</comment>
<evidence type="ECO:0000256" key="2">
    <source>
        <dbReference type="ARBA" id="ARBA00022980"/>
    </source>
</evidence>
<evidence type="ECO:0000256" key="5">
    <source>
        <dbReference type="RuleBase" id="RU003910"/>
    </source>
</evidence>
<dbReference type="OrthoDB" id="9812008at2"/>
<keyword evidence="4" id="KW-0694">RNA-binding</keyword>
<dbReference type="GO" id="GO:0003735">
    <property type="term" value="F:structural constituent of ribosome"/>
    <property type="evidence" value="ECO:0007669"/>
    <property type="project" value="InterPro"/>
</dbReference>
<protein>
    <recommendedName>
        <fullName evidence="4">Small ribosomal subunit protein bS18</fullName>
    </recommendedName>
</protein>
<evidence type="ECO:0000256" key="4">
    <source>
        <dbReference type="HAMAP-Rule" id="MF_00270"/>
    </source>
</evidence>
<dbReference type="AlphaFoldDB" id="A0A1T4KVT5"/>
<organism evidence="7 8">
    <name type="scientific">Treponema berlinense</name>
    <dbReference type="NCBI Taxonomy" id="225004"/>
    <lineage>
        <taxon>Bacteria</taxon>
        <taxon>Pseudomonadati</taxon>
        <taxon>Spirochaetota</taxon>
        <taxon>Spirochaetia</taxon>
        <taxon>Spirochaetales</taxon>
        <taxon>Treponemataceae</taxon>
        <taxon>Treponema</taxon>
    </lineage>
</organism>
<sequence length="106" mass="11959">MSDEVTTNEVEQKVNVTDTQGASDGREGEEKGARRGKKFFRKKVCRFCANKAKIDYKDADGLKRFTTERGKILPRRITGTCAKHQREVALAIKRARAICLLPFVAE</sequence>
<evidence type="ECO:0000256" key="3">
    <source>
        <dbReference type="ARBA" id="ARBA00023274"/>
    </source>
</evidence>
<evidence type="ECO:0000256" key="6">
    <source>
        <dbReference type="SAM" id="MobiDB-lite"/>
    </source>
</evidence>
<comment type="subunit">
    <text evidence="4">Part of the 30S ribosomal subunit. Forms a tight heterodimer with protein bS6.</text>
</comment>
<keyword evidence="2 4" id="KW-0689">Ribosomal protein</keyword>
<feature type="compositionally biased region" description="Basic and acidic residues" evidence="6">
    <location>
        <begin position="24"/>
        <end position="33"/>
    </location>
</feature>
<dbReference type="PANTHER" id="PTHR13479">
    <property type="entry name" value="30S RIBOSOMAL PROTEIN S18"/>
    <property type="match status" value="1"/>
</dbReference>
<dbReference type="Pfam" id="PF01084">
    <property type="entry name" value="Ribosomal_S18"/>
    <property type="match status" value="1"/>
</dbReference>
<dbReference type="SUPFAM" id="SSF46911">
    <property type="entry name" value="Ribosomal protein S18"/>
    <property type="match status" value="1"/>
</dbReference>
<dbReference type="GO" id="GO:0070181">
    <property type="term" value="F:small ribosomal subunit rRNA binding"/>
    <property type="evidence" value="ECO:0007669"/>
    <property type="project" value="TreeGrafter"/>
</dbReference>
<dbReference type="STRING" id="225004.SAMN02745152_00336"/>
<dbReference type="Proteomes" id="UP000190395">
    <property type="component" value="Unassembled WGS sequence"/>
</dbReference>
<evidence type="ECO:0000313" key="7">
    <source>
        <dbReference type="EMBL" id="SJZ46427.1"/>
    </source>
</evidence>
<dbReference type="PRINTS" id="PR00974">
    <property type="entry name" value="RIBOSOMALS18"/>
</dbReference>
<evidence type="ECO:0000256" key="1">
    <source>
        <dbReference type="ARBA" id="ARBA00005589"/>
    </source>
</evidence>
<dbReference type="GO" id="GO:0022627">
    <property type="term" value="C:cytosolic small ribosomal subunit"/>
    <property type="evidence" value="ECO:0007669"/>
    <property type="project" value="TreeGrafter"/>
</dbReference>
<keyword evidence="8" id="KW-1185">Reference proteome</keyword>
<dbReference type="RefSeq" id="WP_078930088.1">
    <property type="nucleotide sequence ID" value="NZ_CAMCOW010000037.1"/>
</dbReference>
<proteinExistence type="inferred from homology"/>
<dbReference type="InterPro" id="IPR001648">
    <property type="entry name" value="Ribosomal_bS18"/>
</dbReference>
<dbReference type="PANTHER" id="PTHR13479:SF40">
    <property type="entry name" value="SMALL RIBOSOMAL SUBUNIT PROTEIN BS18M"/>
    <property type="match status" value="1"/>
</dbReference>
<dbReference type="InterPro" id="IPR036870">
    <property type="entry name" value="Ribosomal_bS18_sf"/>
</dbReference>
<accession>A0A1T4KVT5</accession>
<keyword evidence="3 4" id="KW-0687">Ribonucleoprotein</keyword>
<gene>
    <name evidence="4" type="primary">rpsR</name>
    <name evidence="7" type="ORF">SAMN02745152_00336</name>
</gene>
<feature type="compositionally biased region" description="Polar residues" evidence="6">
    <location>
        <begin position="1"/>
        <end position="22"/>
    </location>
</feature>